<dbReference type="eggNOG" id="COG0626">
    <property type="taxonomic scope" value="Bacteria"/>
</dbReference>
<dbReference type="InParanoid" id="B2A179"/>
<dbReference type="FunCoup" id="B2A179">
    <property type="interactions" value="349"/>
</dbReference>
<comment type="cofactor">
    <cofactor evidence="1 12">
        <name>pyridoxal 5'-phosphate</name>
        <dbReference type="ChEBI" id="CHEBI:597326"/>
    </cofactor>
</comment>
<dbReference type="GO" id="GO:0018826">
    <property type="term" value="F:methionine gamma-lyase activity"/>
    <property type="evidence" value="ECO:0007669"/>
    <property type="project" value="UniProtKB-EC"/>
</dbReference>
<organism evidence="13 14">
    <name type="scientific">Natranaerobius thermophilus (strain ATCC BAA-1301 / DSM 18059 / JW/NM-WN-LF)</name>
    <dbReference type="NCBI Taxonomy" id="457570"/>
    <lineage>
        <taxon>Bacteria</taxon>
        <taxon>Bacillati</taxon>
        <taxon>Bacillota</taxon>
        <taxon>Clostridia</taxon>
        <taxon>Natranaerobiales</taxon>
        <taxon>Natranaerobiaceae</taxon>
        <taxon>Natranaerobius</taxon>
    </lineage>
</organism>
<dbReference type="Proteomes" id="UP000001683">
    <property type="component" value="Chromosome"/>
</dbReference>
<name>B2A179_NATTJ</name>
<dbReference type="FunFam" id="3.40.640.10:FF:000046">
    <property type="entry name" value="Cystathionine gamma-lyase"/>
    <property type="match status" value="1"/>
</dbReference>
<evidence type="ECO:0000256" key="11">
    <source>
        <dbReference type="PIRSR" id="PIRSR001434-2"/>
    </source>
</evidence>
<keyword evidence="6 13" id="KW-0456">Lyase</keyword>
<evidence type="ECO:0000256" key="6">
    <source>
        <dbReference type="ARBA" id="ARBA00023239"/>
    </source>
</evidence>
<dbReference type="GO" id="GO:0047982">
    <property type="term" value="F:homocysteine desulfhydrase activity"/>
    <property type="evidence" value="ECO:0007669"/>
    <property type="project" value="UniProtKB-EC"/>
</dbReference>
<dbReference type="PIRSF" id="PIRSF001434">
    <property type="entry name" value="CGS"/>
    <property type="match status" value="1"/>
</dbReference>
<feature type="modified residue" description="N6-(pyridoxal phosphate)lysine" evidence="11">
    <location>
        <position position="208"/>
    </location>
</feature>
<dbReference type="Gene3D" id="3.90.1150.10">
    <property type="entry name" value="Aspartate Aminotransferase, domain 1"/>
    <property type="match status" value="1"/>
</dbReference>
<dbReference type="InterPro" id="IPR015422">
    <property type="entry name" value="PyrdxlP-dep_Trfase_small"/>
</dbReference>
<evidence type="ECO:0000256" key="10">
    <source>
        <dbReference type="ARBA" id="ARBA00052699"/>
    </source>
</evidence>
<evidence type="ECO:0000256" key="1">
    <source>
        <dbReference type="ARBA" id="ARBA00001933"/>
    </source>
</evidence>
<dbReference type="STRING" id="457570.Nther_2455"/>
<dbReference type="GO" id="GO:0030170">
    <property type="term" value="F:pyridoxal phosphate binding"/>
    <property type="evidence" value="ECO:0007669"/>
    <property type="project" value="InterPro"/>
</dbReference>
<evidence type="ECO:0000256" key="7">
    <source>
        <dbReference type="ARBA" id="ARBA00047175"/>
    </source>
</evidence>
<dbReference type="GO" id="GO:0019346">
    <property type="term" value="P:transsulfuration"/>
    <property type="evidence" value="ECO:0007669"/>
    <property type="project" value="InterPro"/>
</dbReference>
<dbReference type="Gene3D" id="3.40.640.10">
    <property type="entry name" value="Type I PLP-dependent aspartate aminotransferase-like (Major domain)"/>
    <property type="match status" value="1"/>
</dbReference>
<dbReference type="AlphaFoldDB" id="B2A179"/>
<evidence type="ECO:0000256" key="9">
    <source>
        <dbReference type="ARBA" id="ARBA00048780"/>
    </source>
</evidence>
<comment type="catalytic activity">
    <reaction evidence="9">
        <text>L-homocysteine + H2O = 2-oxobutanoate + hydrogen sulfide + NH4(+) + H(+)</text>
        <dbReference type="Rhea" id="RHEA:14501"/>
        <dbReference type="ChEBI" id="CHEBI:15377"/>
        <dbReference type="ChEBI" id="CHEBI:15378"/>
        <dbReference type="ChEBI" id="CHEBI:16763"/>
        <dbReference type="ChEBI" id="CHEBI:28938"/>
        <dbReference type="ChEBI" id="CHEBI:29919"/>
        <dbReference type="ChEBI" id="CHEBI:58199"/>
        <dbReference type="EC" id="4.4.1.2"/>
    </reaction>
    <physiologicalReaction direction="left-to-right" evidence="9">
        <dbReference type="Rhea" id="RHEA:14502"/>
    </physiologicalReaction>
</comment>
<evidence type="ECO:0000256" key="3">
    <source>
        <dbReference type="ARBA" id="ARBA00012222"/>
    </source>
</evidence>
<accession>B2A179</accession>
<keyword evidence="14" id="KW-1185">Reference proteome</keyword>
<dbReference type="EC" id="4.4.1.2" evidence="7"/>
<dbReference type="InterPro" id="IPR015421">
    <property type="entry name" value="PyrdxlP-dep_Trfase_major"/>
</dbReference>
<evidence type="ECO:0000313" key="14">
    <source>
        <dbReference type="Proteomes" id="UP000001683"/>
    </source>
</evidence>
<dbReference type="FunFam" id="3.90.1150.10:FF:000008">
    <property type="entry name" value="Cystathionine gamma-synthase"/>
    <property type="match status" value="1"/>
</dbReference>
<dbReference type="RefSeq" id="WP_012448865.1">
    <property type="nucleotide sequence ID" value="NC_010718.1"/>
</dbReference>
<comment type="catalytic activity">
    <reaction evidence="10">
        <text>L-methionine + H2O = methanethiol + 2-oxobutanoate + NH4(+)</text>
        <dbReference type="Rhea" id="RHEA:23800"/>
        <dbReference type="ChEBI" id="CHEBI:15377"/>
        <dbReference type="ChEBI" id="CHEBI:16007"/>
        <dbReference type="ChEBI" id="CHEBI:16763"/>
        <dbReference type="ChEBI" id="CHEBI:28938"/>
        <dbReference type="ChEBI" id="CHEBI:57844"/>
        <dbReference type="EC" id="4.4.1.11"/>
    </reaction>
    <physiologicalReaction direction="left-to-right" evidence="10">
        <dbReference type="Rhea" id="RHEA:23801"/>
    </physiologicalReaction>
</comment>
<gene>
    <name evidence="13" type="ordered locus">Nther_2455</name>
</gene>
<dbReference type="InterPro" id="IPR015424">
    <property type="entry name" value="PyrdxlP-dep_Trfase"/>
</dbReference>
<dbReference type="OrthoDB" id="9780685at2"/>
<evidence type="ECO:0000256" key="4">
    <source>
        <dbReference type="ARBA" id="ARBA00019040"/>
    </source>
</evidence>
<evidence type="ECO:0000256" key="5">
    <source>
        <dbReference type="ARBA" id="ARBA00022898"/>
    </source>
</evidence>
<dbReference type="InterPro" id="IPR000277">
    <property type="entry name" value="Cys/Met-Metab_PyrdxlP-dep_enz"/>
</dbReference>
<dbReference type="PANTHER" id="PTHR11808:SF80">
    <property type="entry name" value="CYSTATHIONINE GAMMA-LYASE"/>
    <property type="match status" value="1"/>
</dbReference>
<comment type="similarity">
    <text evidence="2">Belongs to the trans-sulfuration enzymes family. L-methionine gamma-lyase subfamily.</text>
</comment>
<dbReference type="NCBIfam" id="TIGR01328">
    <property type="entry name" value="met_gam_lyase"/>
    <property type="match status" value="1"/>
</dbReference>
<dbReference type="CDD" id="cd00614">
    <property type="entry name" value="CGS_like"/>
    <property type="match status" value="1"/>
</dbReference>
<reference evidence="13 14" key="1">
    <citation type="submission" date="2008-04" db="EMBL/GenBank/DDBJ databases">
        <title>Complete sequence of chromosome of Natranaerobius thermophilus JW/NM-WN-LF.</title>
        <authorList>
            <consortium name="US DOE Joint Genome Institute"/>
            <person name="Copeland A."/>
            <person name="Lucas S."/>
            <person name="Lapidus A."/>
            <person name="Glavina del Rio T."/>
            <person name="Dalin E."/>
            <person name="Tice H."/>
            <person name="Bruce D."/>
            <person name="Goodwin L."/>
            <person name="Pitluck S."/>
            <person name="Chertkov O."/>
            <person name="Brettin T."/>
            <person name="Detter J.C."/>
            <person name="Han C."/>
            <person name="Kuske C.R."/>
            <person name="Schmutz J."/>
            <person name="Larimer F."/>
            <person name="Land M."/>
            <person name="Hauser L."/>
            <person name="Kyrpides N."/>
            <person name="Lykidis A."/>
            <person name="Mesbah N.M."/>
            <person name="Wiegel J."/>
        </authorList>
    </citation>
    <scope>NUCLEOTIDE SEQUENCE [LARGE SCALE GENOMIC DNA]</scope>
    <source>
        <strain evidence="14">ATCC BAA-1301 / DSM 18059 / JW/NM-WN-LF</strain>
    </source>
</reference>
<reference evidence="13 14" key="2">
    <citation type="journal article" date="2011" name="J. Bacteriol.">
        <title>Complete genome sequence of the anaerobic, halophilic alkalithermophile Natranaerobius thermophilus JW/NM-WN-LF.</title>
        <authorList>
            <person name="Zhao B."/>
            <person name="Mesbah N.M."/>
            <person name="Dalin E."/>
            <person name="Goodwin L."/>
            <person name="Nolan M."/>
            <person name="Pitluck S."/>
            <person name="Chertkov O."/>
            <person name="Brettin T.S."/>
            <person name="Han J."/>
            <person name="Larimer F.W."/>
            <person name="Land M.L."/>
            <person name="Hauser L."/>
            <person name="Kyrpides N."/>
            <person name="Wiegel J."/>
        </authorList>
    </citation>
    <scope>NUCLEOTIDE SEQUENCE [LARGE SCALE GENOMIC DNA]</scope>
    <source>
        <strain evidence="14">ATCC BAA-1301 / DSM 18059 / JW/NM-WN-LF</strain>
    </source>
</reference>
<dbReference type="EC" id="4.4.1.11" evidence="3"/>
<protein>
    <recommendedName>
        <fullName evidence="4">L-methionine gamma-lyase</fullName>
        <ecNumber evidence="3">4.4.1.11</ecNumber>
        <ecNumber evidence="7">4.4.1.2</ecNumber>
    </recommendedName>
    <alternativeName>
        <fullName evidence="8">Homocysteine desulfhydrase</fullName>
    </alternativeName>
</protein>
<evidence type="ECO:0000256" key="8">
    <source>
        <dbReference type="ARBA" id="ARBA00047199"/>
    </source>
</evidence>
<dbReference type="EMBL" id="CP001034">
    <property type="protein sequence ID" value="ACB86020.1"/>
    <property type="molecule type" value="Genomic_DNA"/>
</dbReference>
<sequence>MKDSKLTTRIVHADEGQKNEAGALRTPIYQSSTFVFDNVEQGAARFAGEEAGYIYTRLGNPTQKNLEKQMANLEGGDDAIALGSGMAAVSAVVMNLLNCGDHMVASDTLYGCTHSLFDELLPNWGIEVTFVDTSEPENIRAAIKDNTKVIYTETPANPTISITDLEEVVKIAKEKDDITTVVDNTFMTPYLQRPLEMGIDIVIHSATKYLGGHGDTVAGIVVGFEELIGDIKMTTVKDLGGIIAPFDAFLLLRGIKTLAVRVDKICENAMKVAKFLEEHPAVERVYYPGLESHPQHELAKKQMEDFGGIIAFELKGGFEAGKNLLNNVELCTLAVSLGDVDTLIQHPASMTHSVVPQEEREKAGITDGMVRVSVGIEDVDDIIEDLKQGMEQ</sequence>
<dbReference type="InterPro" id="IPR054542">
    <property type="entry name" value="Cys_met_metab_PP"/>
</dbReference>
<evidence type="ECO:0000256" key="12">
    <source>
        <dbReference type="RuleBase" id="RU362118"/>
    </source>
</evidence>
<evidence type="ECO:0000256" key="2">
    <source>
        <dbReference type="ARBA" id="ARBA00008667"/>
    </source>
</evidence>
<dbReference type="Pfam" id="PF01053">
    <property type="entry name" value="Cys_Met_Meta_PP"/>
    <property type="match status" value="1"/>
</dbReference>
<keyword evidence="5 11" id="KW-0663">Pyridoxal phosphate</keyword>
<dbReference type="HOGENOM" id="CLU_018986_2_0_9"/>
<dbReference type="InterPro" id="IPR006237">
    <property type="entry name" value="L-Met_gamma_lys"/>
</dbReference>
<dbReference type="PROSITE" id="PS00868">
    <property type="entry name" value="CYS_MET_METAB_PP"/>
    <property type="match status" value="1"/>
</dbReference>
<dbReference type="GO" id="GO:0005737">
    <property type="term" value="C:cytoplasm"/>
    <property type="evidence" value="ECO:0007669"/>
    <property type="project" value="TreeGrafter"/>
</dbReference>
<evidence type="ECO:0000313" key="13">
    <source>
        <dbReference type="EMBL" id="ACB86020.1"/>
    </source>
</evidence>
<dbReference type="KEGG" id="nth:Nther_2455"/>
<dbReference type="PANTHER" id="PTHR11808">
    <property type="entry name" value="TRANS-SULFURATION ENZYME FAMILY MEMBER"/>
    <property type="match status" value="1"/>
</dbReference>
<proteinExistence type="inferred from homology"/>
<dbReference type="SUPFAM" id="SSF53383">
    <property type="entry name" value="PLP-dependent transferases"/>
    <property type="match status" value="1"/>
</dbReference>